<organism evidence="3 4">
    <name type="scientific">Saccharopolyspora gregorii</name>
    <dbReference type="NCBI Taxonomy" id="33914"/>
    <lineage>
        <taxon>Bacteria</taxon>
        <taxon>Bacillati</taxon>
        <taxon>Actinomycetota</taxon>
        <taxon>Actinomycetes</taxon>
        <taxon>Pseudonocardiales</taxon>
        <taxon>Pseudonocardiaceae</taxon>
        <taxon>Saccharopolyspora</taxon>
    </lineage>
</organism>
<sequence length="328" mass="35530">MDAVSEADPKTSERHDGCCAPGRTREAGDAPDPAPGAAAETVEHRWIALDGGAFLMGTADADGFPQDGEGPVREVRVSPFEISALAVTNAEFARFVADTGFTTDAERFGWSYVFASFLPGSLRRSAPRPEQTPWWCGVEGATWNRPEGPGSDVDDRADHPVVHVSWHDAVAYCRWAGARLPTEAEWEFAARGGLEQRRYPWGDELTPDGEHRCNIWQGTFPVKNLAEDGHRGTAPADAFPPNGFGLHNAAGNVWEWCADRWGTEHAAAGATDPQGPAEGENRVMRGGSYLCHDSYCNRYRVAARTSNTPDSSVGNLGFRCVRHPGHAG</sequence>
<dbReference type="InterPro" id="IPR016187">
    <property type="entry name" value="CTDL_fold"/>
</dbReference>
<dbReference type="InterPro" id="IPR005532">
    <property type="entry name" value="SUMF_dom"/>
</dbReference>
<proteinExistence type="predicted"/>
<feature type="domain" description="Sulfatase-modifying factor enzyme-like" evidence="2">
    <location>
        <begin position="45"/>
        <end position="322"/>
    </location>
</feature>
<dbReference type="PANTHER" id="PTHR23150">
    <property type="entry name" value="SULFATASE MODIFYING FACTOR 1, 2"/>
    <property type="match status" value="1"/>
</dbReference>
<name>A0ABP6RPW3_9PSEU</name>
<dbReference type="SUPFAM" id="SSF56436">
    <property type="entry name" value="C-type lectin-like"/>
    <property type="match status" value="1"/>
</dbReference>
<accession>A0ABP6RPW3</accession>
<evidence type="ECO:0000313" key="4">
    <source>
        <dbReference type="Proteomes" id="UP001500483"/>
    </source>
</evidence>
<dbReference type="PANTHER" id="PTHR23150:SF19">
    <property type="entry name" value="FORMYLGLYCINE-GENERATING ENZYME"/>
    <property type="match status" value="1"/>
</dbReference>
<dbReference type="Pfam" id="PF03781">
    <property type="entry name" value="FGE-sulfatase"/>
    <property type="match status" value="1"/>
</dbReference>
<dbReference type="InterPro" id="IPR051043">
    <property type="entry name" value="Sulfatase_Mod_Factor_Kinase"/>
</dbReference>
<dbReference type="Gene3D" id="3.90.1580.10">
    <property type="entry name" value="paralog of FGE (formylglycine-generating enzyme)"/>
    <property type="match status" value="1"/>
</dbReference>
<gene>
    <name evidence="3" type="ORF">GCM10020366_29690</name>
</gene>
<comment type="caution">
    <text evidence="3">The sequence shown here is derived from an EMBL/GenBank/DDBJ whole genome shotgun (WGS) entry which is preliminary data.</text>
</comment>
<protein>
    <submittedName>
        <fullName evidence="3">Formylglycine-generating enzyme family protein</fullName>
    </submittedName>
</protein>
<evidence type="ECO:0000256" key="1">
    <source>
        <dbReference type="SAM" id="MobiDB-lite"/>
    </source>
</evidence>
<dbReference type="InterPro" id="IPR042095">
    <property type="entry name" value="SUMF_sf"/>
</dbReference>
<keyword evidence="4" id="KW-1185">Reference proteome</keyword>
<evidence type="ECO:0000313" key="3">
    <source>
        <dbReference type="EMBL" id="GAA3358269.1"/>
    </source>
</evidence>
<feature type="region of interest" description="Disordered" evidence="1">
    <location>
        <begin position="1"/>
        <end position="37"/>
    </location>
</feature>
<evidence type="ECO:0000259" key="2">
    <source>
        <dbReference type="Pfam" id="PF03781"/>
    </source>
</evidence>
<dbReference type="EMBL" id="BAAAYK010000038">
    <property type="protein sequence ID" value="GAA3358269.1"/>
    <property type="molecule type" value="Genomic_DNA"/>
</dbReference>
<feature type="compositionally biased region" description="Basic and acidic residues" evidence="1">
    <location>
        <begin position="7"/>
        <end position="28"/>
    </location>
</feature>
<reference evidence="4" key="1">
    <citation type="journal article" date="2019" name="Int. J. Syst. Evol. Microbiol.">
        <title>The Global Catalogue of Microorganisms (GCM) 10K type strain sequencing project: providing services to taxonomists for standard genome sequencing and annotation.</title>
        <authorList>
            <consortium name="The Broad Institute Genomics Platform"/>
            <consortium name="The Broad Institute Genome Sequencing Center for Infectious Disease"/>
            <person name="Wu L."/>
            <person name="Ma J."/>
        </authorList>
    </citation>
    <scope>NUCLEOTIDE SEQUENCE [LARGE SCALE GENOMIC DNA]</scope>
    <source>
        <strain evidence="4">JCM 9687</strain>
    </source>
</reference>
<dbReference type="Proteomes" id="UP001500483">
    <property type="component" value="Unassembled WGS sequence"/>
</dbReference>